<dbReference type="InterPro" id="IPR036188">
    <property type="entry name" value="FAD/NAD-bd_sf"/>
</dbReference>
<accession>A0ABY4SNV7</accession>
<dbReference type="SUPFAM" id="SSF51971">
    <property type="entry name" value="Nucleotide-binding domain"/>
    <property type="match status" value="1"/>
</dbReference>
<evidence type="ECO:0000313" key="4">
    <source>
        <dbReference type="Proteomes" id="UP001055429"/>
    </source>
</evidence>
<dbReference type="PANTHER" id="PTHR13847">
    <property type="entry name" value="SARCOSINE DEHYDROGENASE-RELATED"/>
    <property type="match status" value="1"/>
</dbReference>
<dbReference type="RefSeq" id="WP_250202471.1">
    <property type="nucleotide sequence ID" value="NZ_CP097649.1"/>
</dbReference>
<feature type="domain" description="FAD dependent oxidoreductase" evidence="2">
    <location>
        <begin position="8"/>
        <end position="319"/>
    </location>
</feature>
<dbReference type="InterPro" id="IPR006076">
    <property type="entry name" value="FAD-dep_OxRdtase"/>
</dbReference>
<protein>
    <submittedName>
        <fullName evidence="3">FAD-binding oxidoreductase</fullName>
    </submittedName>
</protein>
<evidence type="ECO:0000259" key="2">
    <source>
        <dbReference type="Pfam" id="PF01266"/>
    </source>
</evidence>
<dbReference type="EMBL" id="CP097649">
    <property type="protein sequence ID" value="URI16595.1"/>
    <property type="molecule type" value="Genomic_DNA"/>
</dbReference>
<name>A0ABY4SNV7_9CAUL</name>
<evidence type="ECO:0000256" key="1">
    <source>
        <dbReference type="ARBA" id="ARBA00023002"/>
    </source>
</evidence>
<dbReference type="PRINTS" id="PR00368">
    <property type="entry name" value="FADPNR"/>
</dbReference>
<evidence type="ECO:0000313" key="3">
    <source>
        <dbReference type="EMBL" id="URI16595.1"/>
    </source>
</evidence>
<keyword evidence="1" id="KW-0560">Oxidoreductase</keyword>
<dbReference type="Proteomes" id="UP001055429">
    <property type="component" value="Chromosome"/>
</dbReference>
<sequence length="337" mass="34236">MTTTSPPIAIIGAGVLGLCAAFELSRRGHAVRVIDPGGANASSVAAGMIAPAMEAAIDQAAPEQAALFRAGRDLWPAFAQAAGISLNARPAEWRGPQAGELAERMAALGFAARRDGDTLVTDEDLQVEPEQALAALRSALGAAVVNGEVLRLETTPSAWRLRLDGMTLEAAAVVLATGAGPAIPGAPPEAQRLADLIQPIKGQIGRLRSRPVAHVVRGPGAYVAPMGRGAVVGATMEPGRRDLDADPASAQRLVEAAERVLGRPLDSAEVAWGAGVRGASPDGLPLAGAVPGADGLFLALAPRRNGWLLGPLVAGVVADAIEGQASEHAAALDPGRF</sequence>
<dbReference type="Gene3D" id="3.50.50.60">
    <property type="entry name" value="FAD/NAD(P)-binding domain"/>
    <property type="match status" value="2"/>
</dbReference>
<keyword evidence="4" id="KW-1185">Reference proteome</keyword>
<dbReference type="Gene3D" id="3.30.9.10">
    <property type="entry name" value="D-Amino Acid Oxidase, subunit A, domain 2"/>
    <property type="match status" value="1"/>
</dbReference>
<dbReference type="PANTHER" id="PTHR13847:SF289">
    <property type="entry name" value="GLYCINE OXIDASE"/>
    <property type="match status" value="1"/>
</dbReference>
<gene>
    <name evidence="3" type="ORF">M8231_06370</name>
</gene>
<reference evidence="3" key="1">
    <citation type="submission" date="2022-05" db="EMBL/GenBank/DDBJ databases">
        <title>Brevundimonas albigilva TT17 genome sequence.</title>
        <authorList>
            <person name="Lee K."/>
            <person name="Son H."/>
        </authorList>
    </citation>
    <scope>NUCLEOTIDE SEQUENCE</scope>
    <source>
        <strain evidence="3">TT17</strain>
    </source>
</reference>
<proteinExistence type="predicted"/>
<organism evidence="3 4">
    <name type="scientific">Brevundimonas albigilva</name>
    <dbReference type="NCBI Taxonomy" id="1312364"/>
    <lineage>
        <taxon>Bacteria</taxon>
        <taxon>Pseudomonadati</taxon>
        <taxon>Pseudomonadota</taxon>
        <taxon>Alphaproteobacteria</taxon>
        <taxon>Caulobacterales</taxon>
        <taxon>Caulobacteraceae</taxon>
        <taxon>Brevundimonas</taxon>
    </lineage>
</organism>
<dbReference type="SUPFAM" id="SSF54373">
    <property type="entry name" value="FAD-linked reductases, C-terminal domain"/>
    <property type="match status" value="1"/>
</dbReference>
<dbReference type="Pfam" id="PF01266">
    <property type="entry name" value="DAO"/>
    <property type="match status" value="1"/>
</dbReference>